<dbReference type="PROSITE" id="PS50103">
    <property type="entry name" value="ZF_C3H1"/>
    <property type="match status" value="1"/>
</dbReference>
<protein>
    <submittedName>
        <fullName evidence="13">Uncharacterized protein</fullName>
    </submittedName>
</protein>
<feature type="compositionally biased region" description="Gly residues" evidence="10">
    <location>
        <begin position="750"/>
        <end position="764"/>
    </location>
</feature>
<keyword evidence="7" id="KW-0539">Nucleus</keyword>
<feature type="region of interest" description="Disordered" evidence="10">
    <location>
        <begin position="689"/>
        <end position="770"/>
    </location>
</feature>
<dbReference type="Proteomes" id="UP000433883">
    <property type="component" value="Unassembled WGS sequence"/>
</dbReference>
<feature type="compositionally biased region" description="Polar residues" evidence="10">
    <location>
        <begin position="1155"/>
        <end position="1164"/>
    </location>
</feature>
<evidence type="ECO:0000256" key="9">
    <source>
        <dbReference type="SAM" id="Coils"/>
    </source>
</evidence>
<dbReference type="InterPro" id="IPR039780">
    <property type="entry name" value="Mot2"/>
</dbReference>
<feature type="compositionally biased region" description="Basic and acidic residues" evidence="10">
    <location>
        <begin position="1073"/>
        <end position="1092"/>
    </location>
</feature>
<feature type="coiled-coil region" evidence="9">
    <location>
        <begin position="86"/>
        <end position="113"/>
    </location>
</feature>
<keyword evidence="6 9" id="KW-0175">Coiled coil</keyword>
<dbReference type="GO" id="GO:0030014">
    <property type="term" value="C:CCR4-NOT complex"/>
    <property type="evidence" value="ECO:0007669"/>
    <property type="project" value="InterPro"/>
</dbReference>
<gene>
    <name evidence="13" type="ORF">BLS_001108</name>
</gene>
<dbReference type="SUPFAM" id="SSF54928">
    <property type="entry name" value="RNA-binding domain, RBD"/>
    <property type="match status" value="1"/>
</dbReference>
<dbReference type="InterPro" id="IPR021858">
    <property type="entry name" value="Fun_TF"/>
</dbReference>
<dbReference type="InterPro" id="IPR012677">
    <property type="entry name" value="Nucleotide-bd_a/b_plait_sf"/>
</dbReference>
<feature type="compositionally biased region" description="Polar residues" evidence="10">
    <location>
        <begin position="977"/>
        <end position="991"/>
    </location>
</feature>
<evidence type="ECO:0000256" key="1">
    <source>
        <dbReference type="ARBA" id="ARBA00004123"/>
    </source>
</evidence>
<feature type="compositionally biased region" description="Polar residues" evidence="10">
    <location>
        <begin position="240"/>
        <end position="260"/>
    </location>
</feature>
<dbReference type="InterPro" id="IPR039515">
    <property type="entry name" value="NOT4_mRING-HC-C4C4"/>
</dbReference>
<feature type="compositionally biased region" description="Low complexity" evidence="10">
    <location>
        <begin position="937"/>
        <end position="946"/>
    </location>
</feature>
<feature type="compositionally biased region" description="Polar residues" evidence="10">
    <location>
        <begin position="1199"/>
        <end position="1209"/>
    </location>
</feature>
<dbReference type="Gene3D" id="3.30.70.330">
    <property type="match status" value="1"/>
</dbReference>
<evidence type="ECO:0000256" key="6">
    <source>
        <dbReference type="ARBA" id="ARBA00023054"/>
    </source>
</evidence>
<dbReference type="InterPro" id="IPR034261">
    <property type="entry name" value="CNOT4_RRM"/>
</dbReference>
<feature type="region of interest" description="Disordered" evidence="10">
    <location>
        <begin position="240"/>
        <end position="376"/>
    </location>
</feature>
<feature type="zinc finger region" description="C3H1-type" evidence="8">
    <location>
        <begin position="210"/>
        <end position="236"/>
    </location>
</feature>
<dbReference type="Pfam" id="PF14570">
    <property type="entry name" value="zf-RING_4"/>
    <property type="match status" value="1"/>
</dbReference>
<dbReference type="InterPro" id="IPR001841">
    <property type="entry name" value="Znf_RING"/>
</dbReference>
<feature type="compositionally biased region" description="Basic and acidic residues" evidence="10">
    <location>
        <begin position="818"/>
        <end position="837"/>
    </location>
</feature>
<dbReference type="Gene3D" id="3.30.40.10">
    <property type="entry name" value="Zinc/RING finger domain, C3HC4 (zinc finger)"/>
    <property type="match status" value="1"/>
</dbReference>
<dbReference type="InterPro" id="IPR003954">
    <property type="entry name" value="RRM_euk-type"/>
</dbReference>
<keyword evidence="3 8" id="KW-0863">Zinc-finger</keyword>
<evidence type="ECO:0000313" key="14">
    <source>
        <dbReference type="Proteomes" id="UP000433883"/>
    </source>
</evidence>
<dbReference type="EMBL" id="WNWQ01000123">
    <property type="protein sequence ID" value="KAE9977829.1"/>
    <property type="molecule type" value="Genomic_DNA"/>
</dbReference>
<feature type="compositionally biased region" description="Basic residues" evidence="10">
    <location>
        <begin position="711"/>
        <end position="722"/>
    </location>
</feature>
<evidence type="ECO:0000259" key="12">
    <source>
        <dbReference type="PROSITE" id="PS50103"/>
    </source>
</evidence>
<dbReference type="PANTHER" id="PTHR12603">
    <property type="entry name" value="CCR4-NOT TRANSCRIPTION COMPLEX RELATED"/>
    <property type="match status" value="1"/>
</dbReference>
<organism evidence="13 14">
    <name type="scientific">Venturia inaequalis</name>
    <name type="common">Apple scab fungus</name>
    <dbReference type="NCBI Taxonomy" id="5025"/>
    <lineage>
        <taxon>Eukaryota</taxon>
        <taxon>Fungi</taxon>
        <taxon>Dikarya</taxon>
        <taxon>Ascomycota</taxon>
        <taxon>Pezizomycotina</taxon>
        <taxon>Dothideomycetes</taxon>
        <taxon>Pleosporomycetidae</taxon>
        <taxon>Venturiales</taxon>
        <taxon>Venturiaceae</taxon>
        <taxon>Venturia</taxon>
    </lineage>
</organism>
<evidence type="ECO:0000259" key="11">
    <source>
        <dbReference type="PROSITE" id="PS50089"/>
    </source>
</evidence>
<feature type="compositionally biased region" description="Low complexity" evidence="10">
    <location>
        <begin position="288"/>
        <end position="327"/>
    </location>
</feature>
<dbReference type="GO" id="GO:0016567">
    <property type="term" value="P:protein ubiquitination"/>
    <property type="evidence" value="ECO:0007669"/>
    <property type="project" value="TreeGrafter"/>
</dbReference>
<keyword evidence="2 8" id="KW-0479">Metal-binding</keyword>
<evidence type="ECO:0000256" key="10">
    <source>
        <dbReference type="SAM" id="MobiDB-lite"/>
    </source>
</evidence>
<evidence type="ECO:0000256" key="3">
    <source>
        <dbReference type="ARBA" id="ARBA00022771"/>
    </source>
</evidence>
<keyword evidence="4 8" id="KW-0862">Zinc</keyword>
<dbReference type="InterPro" id="IPR013083">
    <property type="entry name" value="Znf_RING/FYVE/PHD"/>
</dbReference>
<feature type="domain" description="RING-type" evidence="11">
    <location>
        <begin position="19"/>
        <end position="62"/>
    </location>
</feature>
<reference evidence="13 14" key="1">
    <citation type="submission" date="2019-11" db="EMBL/GenBank/DDBJ databases">
        <title>Venturia inaequalis Genome Resource.</title>
        <authorList>
            <person name="Lichtner F.J."/>
        </authorList>
    </citation>
    <scope>NUCLEOTIDE SEQUENCE [LARGE SCALE GENOMIC DNA]</scope>
    <source>
        <strain evidence="13">Bline_iso_100314</strain>
    </source>
</reference>
<feature type="region of interest" description="Disordered" evidence="10">
    <location>
        <begin position="1497"/>
        <end position="1523"/>
    </location>
</feature>
<proteinExistence type="predicted"/>
<sequence length="2206" mass="239960">MARIQQDQFIDEDEEEEVCPLCVEEFDLGDKYFRPCPCGYQICQFCYNNIKTTMNGLCPACRRPYDDKPFQFKNVTPEELLQHSQLKAAQQKKKAAAKQKEVQKREADNLSRKHLAGLRVRQKNLVYVTGMKPKIQGDRVAELLRGKEYFGQYGDIIKVVVSKSKDAAYTLNQPVGIYVTFTRKDDAAACIEAINQAAQSGDGKIRAQHGTTKYCSAYLRGDTCNNKSCMFLHEPGEQNESFTRQDLSSMNAAGTQQSIDDQGDKDSLQPQPPPQHTQPVAAAMQPELAPSSPASSSADGSGLPAAANWANNAARRLSRATTTSNASPVVANSLPARSSVEGYQADPESSARSGKDSNSESTRPRSSHTKPHRQPKDVAFQNLLKAAFDSDIDFNFSPNGVSEEDLKAINLYPPLWDPKGGLKRRQMKERKAKELREQQEAAEAALRAPPKPDVEEQPEHHEHTEQQGGAGGSLQLGGEPEERQERNFGLGPHSAIQPPSQAFGLHPGFNNYMLGDDISTASGSTGRGPTPSQAQQQQLLLQQFEKARVHPQVGGAHGRHNSRFAFTDNGNLKPGTILKQQGVVLGQNTSAYGGQSSVGGSHVFSSGVQGPPPGLKPTGTPPVSGGGMFGQGYGFTAGYGANTTGSQADKSWDLHRGQRVNQDTGKRELMFSSHANYPSASTQASALGHLSYPYGSQPGASAFQEPSGQQKQKKKGKKHRHANTSSSGGGGLADTVADPSSLQARLHQTGGAGMNGQGLYGGQGQDDLPALGQTLDVSRRSTPSVPPGLFLPGTSFLERNEQNEMEKPIQAPPGLEAKPVEPETPESKATSKVEKTGKSAHVNNEIVVPTLSKKAATPVSKKTGKAQEKQAITPKPAILPSSSQQGSIKIAQEPAQPVVPKTVSPRKPVVTTSEKQRPHLGKLKIETAPLPERKVESPSVVPSVSSAKLDLSRRPSRAGSITASSISSRPDTPAAATISTGSPMRRTTQPRTLRITDTPRAETPPALPTPTPSIPLIAAATAGASKQASRRPSITSTMPPGTPISERVDAFSVTSASVSRASSPPPSVASRQVRKETTSKKRRKEKELKDAEIAAIITPKDTVEEVAPILARKTKKNKSKPAGSGPTPAPKTEAPAATAPAKKSEKPAALVKENSPPQIESNGPQEPKTPGKGKVKPPSPPAPSLPTTPIKDSPRVRESTPSAKSSPHQLTAGAILQALESTHQLALSTLSLLKPLSQKSELKKLGIDPFSAQDLQNHIEQLRYELSRADEELLIQGKAVRKDLGNEHPARISGRTMITPLGVRVTCLTKEEEDKFLDLEAKIWETKGQRRWGGGKPTTAEGSQSVSGLVQRAKPESSEDSAQKLFEGAPSEDLPYLPGQNRRAPFNDWKSPAAAFNNSFVPPLAYDSTKITSAPLPTPPPPELAGLMEVQTTSTGSVIARAVPRDGVPWKEQLKVTMPTKDREGNAGQTWREPPMGVAEAVKVAREMGREAPRTMGINMTDSISGYPDAESESQQPAHPSMTSKVEAKELFNTQHSMNFNIDITAAGDIMAGARIILPGEAGQKMLKEWEKEVSAGHQHMRTRMNAVGIDGSGAHKKLGESRRETEINEKKLNALIKKNRKAVFGGNTKAGSRYSLKEIDEYLVDIDRDSMAEHPKSMIRGPFCMFPSLSWERNVHAFVDIPDPTIVDQENNIHDNNYTPQNVEDLEEVELGPQSTVISSPTNTKRGVILSGSMHIDLDTNDVMEIPINECEYLENPKTSSTSKESTLTTSFLSSNRPGTRHIANLPMDRISASLSNNPLIDLLMHHYIVNVSDLLLPVRHSRNPYRNIYAPAALEVASGIKQTSGVNVALYHSLLASSAFHLWHCNPGLSNFYQIGTEYNERAVTHLRSSISSTTVSATDYRSLLMTILSLVDNGIMSGGKTDSVVHIKGATQFRKSQGRRLSAGHNTQQLNEISAFFSLIENTTSLQSDPSPWLNEGHCFFHGEPEPEYFAPLPGYCFEYQFGITPTIATAIQETCRLADHLTFYAKVQEPIPTGLLEACETLDQTLLSWTLEIETETYIASTDTELLSIFIHQANAWHRAALIYNSRRIHHRPREDLVAEVARVAHHMHAIEDVKATSNADMASRVAPMTWPAFVASCDALASERGVWRTWWERVQCYHIANYSRQWEVVQRVWEVRDLERGGRCADWIDVLRGLGIRVFLL</sequence>
<evidence type="ECO:0000313" key="13">
    <source>
        <dbReference type="EMBL" id="KAE9977829.1"/>
    </source>
</evidence>
<dbReference type="CDD" id="cd16618">
    <property type="entry name" value="mRING-HC-C4C4_CNOT4"/>
    <property type="match status" value="1"/>
</dbReference>
<feature type="region of interest" description="Disordered" evidence="10">
    <location>
        <begin position="894"/>
        <end position="1209"/>
    </location>
</feature>
<feature type="compositionally biased region" description="Low complexity" evidence="10">
    <location>
        <begin position="1130"/>
        <end position="1141"/>
    </location>
</feature>
<evidence type="ECO:0000256" key="8">
    <source>
        <dbReference type="PROSITE-ProRule" id="PRU00723"/>
    </source>
</evidence>
<feature type="compositionally biased region" description="Pro residues" evidence="10">
    <location>
        <begin position="1177"/>
        <end position="1186"/>
    </location>
</feature>
<feature type="region of interest" description="Disordered" evidence="10">
    <location>
        <begin position="1328"/>
        <end position="1383"/>
    </location>
</feature>
<feature type="compositionally biased region" description="Polar residues" evidence="10">
    <location>
        <begin position="1030"/>
        <end position="1039"/>
    </location>
</feature>
<feature type="compositionally biased region" description="Basic and acidic residues" evidence="10">
    <location>
        <begin position="429"/>
        <end position="439"/>
    </location>
</feature>
<feature type="compositionally biased region" description="Polar residues" evidence="10">
    <location>
        <begin position="1513"/>
        <end position="1523"/>
    </location>
</feature>
<dbReference type="GO" id="GO:0003723">
    <property type="term" value="F:RNA binding"/>
    <property type="evidence" value="ECO:0007669"/>
    <property type="project" value="UniProtKB-KW"/>
</dbReference>
<dbReference type="PANTHER" id="PTHR12603:SF0">
    <property type="entry name" value="CCR4-NOT TRANSCRIPTION COMPLEX SUBUNIT 4"/>
    <property type="match status" value="1"/>
</dbReference>
<feature type="compositionally biased region" description="Low complexity" evidence="10">
    <location>
        <begin position="1014"/>
        <end position="1027"/>
    </location>
</feature>
<feature type="compositionally biased region" description="Polar residues" evidence="10">
    <location>
        <begin position="959"/>
        <end position="970"/>
    </location>
</feature>
<feature type="compositionally biased region" description="Basic and acidic residues" evidence="10">
    <location>
        <begin position="450"/>
        <end position="465"/>
    </location>
</feature>
<dbReference type="Pfam" id="PF11951">
    <property type="entry name" value="Fungal_trans_2"/>
    <property type="match status" value="1"/>
</dbReference>
<dbReference type="PROSITE" id="PS50089">
    <property type="entry name" value="ZF_RING_2"/>
    <property type="match status" value="1"/>
</dbReference>
<dbReference type="InterPro" id="IPR035979">
    <property type="entry name" value="RBD_domain_sf"/>
</dbReference>
<dbReference type="SUPFAM" id="SSF57850">
    <property type="entry name" value="RING/U-box"/>
    <property type="match status" value="1"/>
</dbReference>
<dbReference type="FunFam" id="3.30.40.10:FF:000006">
    <property type="entry name" value="CCR4-NOT transcription complex subunit 4"/>
    <property type="match status" value="1"/>
</dbReference>
<comment type="subcellular location">
    <subcellularLocation>
        <location evidence="1">Nucleus</location>
    </subcellularLocation>
</comment>
<keyword evidence="5" id="KW-0694">RNA-binding</keyword>
<evidence type="ECO:0000256" key="2">
    <source>
        <dbReference type="ARBA" id="ARBA00022723"/>
    </source>
</evidence>
<evidence type="ECO:0000256" key="7">
    <source>
        <dbReference type="ARBA" id="ARBA00023242"/>
    </source>
</evidence>
<name>A0A8H3YXU9_VENIN</name>
<feature type="region of interest" description="Disordered" evidence="10">
    <location>
        <begin position="415"/>
        <end position="508"/>
    </location>
</feature>
<feature type="region of interest" description="Disordered" evidence="10">
    <location>
        <begin position="596"/>
        <end position="620"/>
    </location>
</feature>
<accession>A0A8H3YXU9</accession>
<dbReference type="CDD" id="cd12438">
    <property type="entry name" value="RRM_CNOT4"/>
    <property type="match status" value="1"/>
</dbReference>
<evidence type="ECO:0000256" key="4">
    <source>
        <dbReference type="ARBA" id="ARBA00022833"/>
    </source>
</evidence>
<evidence type="ECO:0000256" key="5">
    <source>
        <dbReference type="ARBA" id="ARBA00022884"/>
    </source>
</evidence>
<dbReference type="GO" id="GO:0008270">
    <property type="term" value="F:zinc ion binding"/>
    <property type="evidence" value="ECO:0007669"/>
    <property type="project" value="UniProtKB-KW"/>
</dbReference>
<comment type="caution">
    <text evidence="13">The sequence shown here is derived from an EMBL/GenBank/DDBJ whole genome shotgun (WGS) entry which is preliminary data.</text>
</comment>
<feature type="region of interest" description="Disordered" evidence="10">
    <location>
        <begin position="809"/>
        <end position="837"/>
    </location>
</feature>
<dbReference type="GO" id="GO:0004842">
    <property type="term" value="F:ubiquitin-protein transferase activity"/>
    <property type="evidence" value="ECO:0007669"/>
    <property type="project" value="InterPro"/>
</dbReference>
<dbReference type="InterPro" id="IPR000571">
    <property type="entry name" value="Znf_CCCH"/>
</dbReference>
<feature type="domain" description="C3H1-type" evidence="12">
    <location>
        <begin position="210"/>
        <end position="236"/>
    </location>
</feature>
<dbReference type="SMART" id="SM00361">
    <property type="entry name" value="RRM_1"/>
    <property type="match status" value="1"/>
</dbReference>
<feature type="compositionally biased region" description="Low complexity" evidence="10">
    <location>
        <begin position="596"/>
        <end position="609"/>
    </location>
</feature>
<dbReference type="GO" id="GO:0005634">
    <property type="term" value="C:nucleus"/>
    <property type="evidence" value="ECO:0007669"/>
    <property type="project" value="UniProtKB-SubCell"/>
</dbReference>